<evidence type="ECO:0000256" key="7">
    <source>
        <dbReference type="ARBA" id="ARBA00022801"/>
    </source>
</evidence>
<evidence type="ECO:0000256" key="5">
    <source>
        <dbReference type="ARBA" id="ARBA00022723"/>
    </source>
</evidence>
<dbReference type="CDD" id="cd03425">
    <property type="entry name" value="NUDIX_MutT_NudA_like"/>
    <property type="match status" value="1"/>
</dbReference>
<keyword evidence="7 13" id="KW-0378">Hydrolase</keyword>
<keyword evidence="14" id="KW-1185">Reference proteome</keyword>
<dbReference type="PRINTS" id="PR00502">
    <property type="entry name" value="NUDIXFAMILY"/>
</dbReference>
<feature type="domain" description="Nudix hydrolase" evidence="12">
    <location>
        <begin position="2"/>
        <end position="127"/>
    </location>
</feature>
<evidence type="ECO:0000256" key="10">
    <source>
        <dbReference type="ARBA" id="ARBA00035861"/>
    </source>
</evidence>
<dbReference type="RefSeq" id="WP_284874062.1">
    <property type="nucleotide sequence ID" value="NZ_CP126970.1"/>
</dbReference>
<dbReference type="InterPro" id="IPR020476">
    <property type="entry name" value="Nudix_hydrolase"/>
</dbReference>
<dbReference type="InterPro" id="IPR015797">
    <property type="entry name" value="NUDIX_hydrolase-like_dom_sf"/>
</dbReference>
<organism evidence="13 14">
    <name type="scientific">Corynebacterium suedekumii</name>
    <dbReference type="NCBI Taxonomy" id="3049801"/>
    <lineage>
        <taxon>Bacteria</taxon>
        <taxon>Bacillati</taxon>
        <taxon>Actinomycetota</taxon>
        <taxon>Actinomycetes</taxon>
        <taxon>Mycobacteriales</taxon>
        <taxon>Corynebacteriaceae</taxon>
        <taxon>Corynebacterium</taxon>
    </lineage>
</organism>
<evidence type="ECO:0000256" key="2">
    <source>
        <dbReference type="ARBA" id="ARBA00005582"/>
    </source>
</evidence>
<comment type="similarity">
    <text evidence="2">Belongs to the Nudix hydrolase family.</text>
</comment>
<evidence type="ECO:0000313" key="14">
    <source>
        <dbReference type="Proteomes" id="UP001238805"/>
    </source>
</evidence>
<evidence type="ECO:0000256" key="8">
    <source>
        <dbReference type="ARBA" id="ARBA00022842"/>
    </source>
</evidence>
<proteinExistence type="inferred from homology"/>
<dbReference type="InterPro" id="IPR047127">
    <property type="entry name" value="MutT-like"/>
</dbReference>
<dbReference type="SUPFAM" id="SSF55811">
    <property type="entry name" value="Nudix"/>
    <property type="match status" value="1"/>
</dbReference>
<evidence type="ECO:0000256" key="9">
    <source>
        <dbReference type="ARBA" id="ARBA00023204"/>
    </source>
</evidence>
<dbReference type="PANTHER" id="PTHR47707:SF1">
    <property type="entry name" value="NUDIX HYDROLASE FAMILY PROTEIN"/>
    <property type="match status" value="1"/>
</dbReference>
<dbReference type="PROSITE" id="PS51462">
    <property type="entry name" value="NUDIX"/>
    <property type="match status" value="1"/>
</dbReference>
<keyword evidence="8" id="KW-0460">Magnesium</keyword>
<dbReference type="EMBL" id="CP126970">
    <property type="protein sequence ID" value="WIM69468.1"/>
    <property type="molecule type" value="Genomic_DNA"/>
</dbReference>
<sequence length="131" mass="14647">MKKRIEVVGAVFTRGDRVLGARRGPGRALPGMWEFPGGKVESGESAEAALIRELHEELRCDATVGDFITTTEYEYDFGTVVLSTYFCTIVSGEPQLTEHQELRWIPVHDLGQVEWAPADIPAVEEIQRVMQ</sequence>
<keyword evidence="3" id="KW-0515">Mutator protein</keyword>
<dbReference type="EC" id="3.6.1.55" evidence="11"/>
<gene>
    <name evidence="13" type="ORF">QP029_09420</name>
</gene>
<evidence type="ECO:0000256" key="11">
    <source>
        <dbReference type="ARBA" id="ARBA00038905"/>
    </source>
</evidence>
<keyword evidence="9" id="KW-0234">DNA repair</keyword>
<accession>A0ABY8VMN8</accession>
<evidence type="ECO:0000256" key="1">
    <source>
        <dbReference type="ARBA" id="ARBA00001946"/>
    </source>
</evidence>
<comment type="cofactor">
    <cofactor evidence="1">
        <name>Mg(2+)</name>
        <dbReference type="ChEBI" id="CHEBI:18420"/>
    </cofactor>
</comment>
<dbReference type="InterPro" id="IPR000086">
    <property type="entry name" value="NUDIX_hydrolase_dom"/>
</dbReference>
<dbReference type="Proteomes" id="UP001238805">
    <property type="component" value="Chromosome"/>
</dbReference>
<keyword evidence="6" id="KW-0227">DNA damage</keyword>
<keyword evidence="4" id="KW-0235">DNA replication</keyword>
<dbReference type="GO" id="GO:0016787">
    <property type="term" value="F:hydrolase activity"/>
    <property type="evidence" value="ECO:0007669"/>
    <property type="project" value="UniProtKB-KW"/>
</dbReference>
<dbReference type="Gene3D" id="3.90.79.10">
    <property type="entry name" value="Nucleoside Triphosphate Pyrophosphohydrolase"/>
    <property type="match status" value="1"/>
</dbReference>
<comment type="catalytic activity">
    <reaction evidence="10">
        <text>8-oxo-dGTP + H2O = 8-oxo-dGMP + diphosphate + H(+)</text>
        <dbReference type="Rhea" id="RHEA:31575"/>
        <dbReference type="ChEBI" id="CHEBI:15377"/>
        <dbReference type="ChEBI" id="CHEBI:15378"/>
        <dbReference type="ChEBI" id="CHEBI:33019"/>
        <dbReference type="ChEBI" id="CHEBI:63224"/>
        <dbReference type="ChEBI" id="CHEBI:77896"/>
        <dbReference type="EC" id="3.6.1.55"/>
    </reaction>
</comment>
<evidence type="ECO:0000313" key="13">
    <source>
        <dbReference type="EMBL" id="WIM69468.1"/>
    </source>
</evidence>
<protein>
    <recommendedName>
        <fullName evidence="11">8-oxo-dGTP diphosphatase</fullName>
        <ecNumber evidence="11">3.6.1.55</ecNumber>
    </recommendedName>
</protein>
<keyword evidence="5" id="KW-0479">Metal-binding</keyword>
<name>A0ABY8VMN8_9CORY</name>
<dbReference type="PANTHER" id="PTHR47707">
    <property type="entry name" value="8-OXO-DGTP DIPHOSPHATASE"/>
    <property type="match status" value="1"/>
</dbReference>
<reference evidence="13 14" key="1">
    <citation type="submission" date="2023-05" db="EMBL/GenBank/DDBJ databases">
        <title>Corynebacterium suedekumii sp. nov. and Corynebacterium breve sp. nov. isolated from raw cow's milk.</title>
        <authorList>
            <person name="Baer M.K."/>
            <person name="Mehl L."/>
            <person name="Hellmuth R."/>
            <person name="Marke G."/>
            <person name="Lipski A."/>
        </authorList>
    </citation>
    <scope>NUCLEOTIDE SEQUENCE [LARGE SCALE GENOMIC DNA]</scope>
    <source>
        <strain evidence="13 14">LM112</strain>
    </source>
</reference>
<evidence type="ECO:0000256" key="3">
    <source>
        <dbReference type="ARBA" id="ARBA00022457"/>
    </source>
</evidence>
<dbReference type="Pfam" id="PF00293">
    <property type="entry name" value="NUDIX"/>
    <property type="match status" value="1"/>
</dbReference>
<evidence type="ECO:0000256" key="6">
    <source>
        <dbReference type="ARBA" id="ARBA00022763"/>
    </source>
</evidence>
<evidence type="ECO:0000256" key="4">
    <source>
        <dbReference type="ARBA" id="ARBA00022705"/>
    </source>
</evidence>
<evidence type="ECO:0000259" key="12">
    <source>
        <dbReference type="PROSITE" id="PS51462"/>
    </source>
</evidence>